<keyword evidence="4" id="KW-0460">Magnesium</keyword>
<evidence type="ECO:0000256" key="2">
    <source>
        <dbReference type="ARBA" id="ARBA00022737"/>
    </source>
</evidence>
<dbReference type="PROSITE" id="PS50222">
    <property type="entry name" value="EF_HAND_2"/>
    <property type="match status" value="1"/>
</dbReference>
<gene>
    <name evidence="6" type="primary">Cib1_0</name>
    <name evidence="6" type="ORF">G6Z76_0006708</name>
</gene>
<reference evidence="6" key="1">
    <citation type="submission" date="2020-03" db="EMBL/GenBank/DDBJ databases">
        <title>Relaxed selection underlies rapid genomic changes in the transitions from sociality to social parasitism in ants.</title>
        <authorList>
            <person name="Bi X."/>
        </authorList>
    </citation>
    <scope>NUCLEOTIDE SEQUENCE</scope>
    <source>
        <strain evidence="6">BGI-DK2014a</strain>
        <tissue evidence="6">Whole body</tissue>
    </source>
</reference>
<accession>A0A836FSQ6</accession>
<evidence type="ECO:0000256" key="1">
    <source>
        <dbReference type="ARBA" id="ARBA00022723"/>
    </source>
</evidence>
<feature type="non-terminal residue" evidence="6">
    <location>
        <position position="370"/>
    </location>
</feature>
<evidence type="ECO:0000256" key="3">
    <source>
        <dbReference type="ARBA" id="ARBA00022837"/>
    </source>
</evidence>
<keyword evidence="2" id="KW-0677">Repeat</keyword>
<keyword evidence="7" id="KW-1185">Reference proteome</keyword>
<feature type="non-terminal residue" evidence="6">
    <location>
        <position position="1"/>
    </location>
</feature>
<protein>
    <submittedName>
        <fullName evidence="6">CIB1 protein</fullName>
    </submittedName>
</protein>
<evidence type="ECO:0000313" key="6">
    <source>
        <dbReference type="EMBL" id="KAG5331731.1"/>
    </source>
</evidence>
<organism evidence="6 7">
    <name type="scientific">Acromyrmex charruanus</name>
    <dbReference type="NCBI Taxonomy" id="2715315"/>
    <lineage>
        <taxon>Eukaryota</taxon>
        <taxon>Metazoa</taxon>
        <taxon>Ecdysozoa</taxon>
        <taxon>Arthropoda</taxon>
        <taxon>Hexapoda</taxon>
        <taxon>Insecta</taxon>
        <taxon>Pterygota</taxon>
        <taxon>Neoptera</taxon>
        <taxon>Endopterygota</taxon>
        <taxon>Hymenoptera</taxon>
        <taxon>Apocrita</taxon>
        <taxon>Aculeata</taxon>
        <taxon>Formicoidea</taxon>
        <taxon>Formicidae</taxon>
        <taxon>Myrmicinae</taxon>
        <taxon>Acromyrmex</taxon>
    </lineage>
</organism>
<comment type="caution">
    <text evidence="6">The sequence shown here is derived from an EMBL/GenBank/DDBJ whole genome shotgun (WGS) entry which is preliminary data.</text>
</comment>
<dbReference type="InterPro" id="IPR018247">
    <property type="entry name" value="EF_Hand_1_Ca_BS"/>
</dbReference>
<keyword evidence="1" id="KW-0479">Metal-binding</keyword>
<evidence type="ECO:0000313" key="7">
    <source>
        <dbReference type="Proteomes" id="UP000669903"/>
    </source>
</evidence>
<dbReference type="AlphaFoldDB" id="A0A836FSQ6"/>
<dbReference type="GO" id="GO:0000287">
    <property type="term" value="F:magnesium ion binding"/>
    <property type="evidence" value="ECO:0007669"/>
    <property type="project" value="TreeGrafter"/>
</dbReference>
<evidence type="ECO:0000256" key="4">
    <source>
        <dbReference type="ARBA" id="ARBA00022842"/>
    </source>
</evidence>
<dbReference type="InterPro" id="IPR051433">
    <property type="entry name" value="CIBP"/>
</dbReference>
<evidence type="ECO:0000259" key="5">
    <source>
        <dbReference type="PROSITE" id="PS50222"/>
    </source>
</evidence>
<proteinExistence type="predicted"/>
<feature type="domain" description="EF-hand" evidence="5">
    <location>
        <begin position="103"/>
        <end position="138"/>
    </location>
</feature>
<dbReference type="InterPro" id="IPR011992">
    <property type="entry name" value="EF-hand-dom_pair"/>
</dbReference>
<keyword evidence="3" id="KW-0106">Calcium</keyword>
<dbReference type="PANTHER" id="PTHR45791:SF9">
    <property type="entry name" value="FREQUENIN-1-LIKE PROTEIN"/>
    <property type="match status" value="1"/>
</dbReference>
<dbReference type="PANTHER" id="PTHR45791">
    <property type="entry name" value="CALCIUM AND INTEGRIN BINDING FAMILY MEMBER 2"/>
    <property type="match status" value="1"/>
</dbReference>
<dbReference type="EMBL" id="JAANIC010005341">
    <property type="protein sequence ID" value="KAG5331731.1"/>
    <property type="molecule type" value="Genomic_DNA"/>
</dbReference>
<dbReference type="SMART" id="SM00054">
    <property type="entry name" value="EFh"/>
    <property type="match status" value="1"/>
</dbReference>
<dbReference type="Proteomes" id="UP000669903">
    <property type="component" value="Unassembled WGS sequence"/>
</dbReference>
<dbReference type="InterPro" id="IPR002048">
    <property type="entry name" value="EF_hand_dom"/>
</dbReference>
<dbReference type="SUPFAM" id="SSF47473">
    <property type="entry name" value="EF-hand"/>
    <property type="match status" value="1"/>
</dbReference>
<dbReference type="PROSITE" id="PS00018">
    <property type="entry name" value="EF_HAND_1"/>
    <property type="match status" value="1"/>
</dbReference>
<dbReference type="Gene3D" id="1.10.238.10">
    <property type="entry name" value="EF-hand"/>
    <property type="match status" value="2"/>
</dbReference>
<sequence length="370" mass="42551">MGNTGSKENIISEEALNEYVELTYLNKNEIRQIYKRLDDLEPGILKQNLHYRFSVEQINKILPQIHCNPFCDVIYRVFSSKQDGHLSFEDTLDLCSVFSMNCPRSVRAAWAFEIFDFDGDNQVSLDDLIEMVRRLAGTDERGQNRIDRQQAEDVARMVTINPFAKSRKAAFYRNKFPVAVTDSAAEIQLLQNRNGYHIIIHDCYHSQGFNIAYKPINKLNKFIKTGKDRLCKEDHCGVVYKINCLNCDSSYVGQTKRKLKIRIKEKSLATNRDLSLLKHRLSRKFLKNSKGFPESLSTSRNQDELRRITRIVRITTPLKITKKRLETTSREGPREEAYHVAGAHLALVGGGLVTASKTRETIVAAKSRRY</sequence>
<dbReference type="GO" id="GO:0005509">
    <property type="term" value="F:calcium ion binding"/>
    <property type="evidence" value="ECO:0007669"/>
    <property type="project" value="InterPro"/>
</dbReference>
<name>A0A836FSQ6_9HYME</name>